<gene>
    <name evidence="2" type="ORF">H9863_09705</name>
</gene>
<comment type="caution">
    <text evidence="2">The sequence shown here is derived from an EMBL/GenBank/DDBJ whole genome shotgun (WGS) entry which is preliminary data.</text>
</comment>
<name>A0A9D1V1M4_9BACT</name>
<reference evidence="2" key="2">
    <citation type="submission" date="2021-04" db="EMBL/GenBank/DDBJ databases">
        <authorList>
            <person name="Gilroy R."/>
        </authorList>
    </citation>
    <scope>NUCLEOTIDE SEQUENCE</scope>
    <source>
        <strain evidence="2">23274</strain>
    </source>
</reference>
<evidence type="ECO:0008006" key="4">
    <source>
        <dbReference type="Google" id="ProtNLM"/>
    </source>
</evidence>
<evidence type="ECO:0000256" key="1">
    <source>
        <dbReference type="SAM" id="SignalP"/>
    </source>
</evidence>
<dbReference type="AlphaFoldDB" id="A0A9D1V1M4"/>
<feature type="chain" id="PRO_5039018117" description="DUF4468 domain-containing protein" evidence="1">
    <location>
        <begin position="20"/>
        <end position="222"/>
    </location>
</feature>
<dbReference type="Proteomes" id="UP000824202">
    <property type="component" value="Unassembled WGS sequence"/>
</dbReference>
<proteinExistence type="predicted"/>
<evidence type="ECO:0000313" key="2">
    <source>
        <dbReference type="EMBL" id="HIX04369.1"/>
    </source>
</evidence>
<evidence type="ECO:0000313" key="3">
    <source>
        <dbReference type="Proteomes" id="UP000824202"/>
    </source>
</evidence>
<protein>
    <recommendedName>
        <fullName evidence="4">DUF4468 domain-containing protein</fullName>
    </recommendedName>
</protein>
<sequence length="222" mass="26473">MKRILFIILGIILCHAAQAQYKDIQKLPQPLRDSILIDVANKAIDKYSIGYLQPGREPIIEDIGVVSKDMLANRKDRRGLDWPQYYGVYFYAVYYKTTEEEKFYYSSPKDYLVKVFIRADNCRPVNIRYWDENSSRSGLDEVEEMSRIVPENKKRRYTSVAEKEEKRANLGKTIYHGPRTPEEIREANRQDSLKRDVFRREHLRRYWEKRRADSLRMLNAQP</sequence>
<accession>A0A9D1V1M4</accession>
<reference evidence="2" key="1">
    <citation type="journal article" date="2021" name="PeerJ">
        <title>Extensive microbial diversity within the chicken gut microbiome revealed by metagenomics and culture.</title>
        <authorList>
            <person name="Gilroy R."/>
            <person name="Ravi A."/>
            <person name="Getino M."/>
            <person name="Pursley I."/>
            <person name="Horton D.L."/>
            <person name="Alikhan N.F."/>
            <person name="Baker D."/>
            <person name="Gharbi K."/>
            <person name="Hall N."/>
            <person name="Watson M."/>
            <person name="Adriaenssens E.M."/>
            <person name="Foster-Nyarko E."/>
            <person name="Jarju S."/>
            <person name="Secka A."/>
            <person name="Antonio M."/>
            <person name="Oren A."/>
            <person name="Chaudhuri R.R."/>
            <person name="La Ragione R."/>
            <person name="Hildebrand F."/>
            <person name="Pallen M.J."/>
        </authorList>
    </citation>
    <scope>NUCLEOTIDE SEQUENCE</scope>
    <source>
        <strain evidence="2">23274</strain>
    </source>
</reference>
<keyword evidence="1" id="KW-0732">Signal</keyword>
<dbReference type="EMBL" id="DXFT01000190">
    <property type="protein sequence ID" value="HIX04369.1"/>
    <property type="molecule type" value="Genomic_DNA"/>
</dbReference>
<organism evidence="2 3">
    <name type="scientific">Candidatus Odoribacter faecigallinarum</name>
    <dbReference type="NCBI Taxonomy" id="2838706"/>
    <lineage>
        <taxon>Bacteria</taxon>
        <taxon>Pseudomonadati</taxon>
        <taxon>Bacteroidota</taxon>
        <taxon>Bacteroidia</taxon>
        <taxon>Bacteroidales</taxon>
        <taxon>Odoribacteraceae</taxon>
        <taxon>Odoribacter</taxon>
    </lineage>
</organism>
<feature type="signal peptide" evidence="1">
    <location>
        <begin position="1"/>
        <end position="19"/>
    </location>
</feature>